<feature type="DNA-binding region" description="H-T-H motif" evidence="4">
    <location>
        <begin position="42"/>
        <end position="61"/>
    </location>
</feature>
<dbReference type="Proteomes" id="UP000617734">
    <property type="component" value="Unassembled WGS sequence"/>
</dbReference>
<dbReference type="PANTHER" id="PTHR30055:SF148">
    <property type="entry name" value="TETR-FAMILY TRANSCRIPTIONAL REGULATOR"/>
    <property type="match status" value="1"/>
</dbReference>
<proteinExistence type="predicted"/>
<dbReference type="InterPro" id="IPR009057">
    <property type="entry name" value="Homeodomain-like_sf"/>
</dbReference>
<comment type="caution">
    <text evidence="7">The sequence shown here is derived from an EMBL/GenBank/DDBJ whole genome shotgun (WGS) entry which is preliminary data.</text>
</comment>
<keyword evidence="2 4" id="KW-0238">DNA-binding</keyword>
<organism evidence="7 8">
    <name type="scientific">Kitasatospora indigofera</name>
    <dbReference type="NCBI Taxonomy" id="67307"/>
    <lineage>
        <taxon>Bacteria</taxon>
        <taxon>Bacillati</taxon>
        <taxon>Actinomycetota</taxon>
        <taxon>Actinomycetes</taxon>
        <taxon>Kitasatosporales</taxon>
        <taxon>Streptomycetaceae</taxon>
        <taxon>Kitasatospora</taxon>
    </lineage>
</organism>
<dbReference type="EMBL" id="BNBO01000025">
    <property type="protein sequence ID" value="GHH75305.1"/>
    <property type="molecule type" value="Genomic_DNA"/>
</dbReference>
<dbReference type="InterPro" id="IPR036271">
    <property type="entry name" value="Tet_transcr_reg_TetR-rel_C_sf"/>
</dbReference>
<keyword evidence="3" id="KW-0804">Transcription</keyword>
<accession>A0A919FZJ4</accession>
<dbReference type="Pfam" id="PF00440">
    <property type="entry name" value="TetR_N"/>
    <property type="match status" value="1"/>
</dbReference>
<dbReference type="GO" id="GO:0000976">
    <property type="term" value="F:transcription cis-regulatory region binding"/>
    <property type="evidence" value="ECO:0007669"/>
    <property type="project" value="TreeGrafter"/>
</dbReference>
<evidence type="ECO:0000256" key="2">
    <source>
        <dbReference type="ARBA" id="ARBA00023125"/>
    </source>
</evidence>
<evidence type="ECO:0000313" key="7">
    <source>
        <dbReference type="EMBL" id="GHH75305.1"/>
    </source>
</evidence>
<dbReference type="GeneID" id="95354781"/>
<feature type="region of interest" description="Disordered" evidence="5">
    <location>
        <begin position="1"/>
        <end position="21"/>
    </location>
</feature>
<evidence type="ECO:0000256" key="4">
    <source>
        <dbReference type="PROSITE-ProRule" id="PRU00335"/>
    </source>
</evidence>
<dbReference type="AlphaFoldDB" id="A0A919FZJ4"/>
<evidence type="ECO:0000256" key="5">
    <source>
        <dbReference type="SAM" id="MobiDB-lite"/>
    </source>
</evidence>
<dbReference type="PROSITE" id="PS50977">
    <property type="entry name" value="HTH_TETR_2"/>
    <property type="match status" value="1"/>
</dbReference>
<dbReference type="RefSeq" id="WP_190212586.1">
    <property type="nucleotide sequence ID" value="NZ_BNBO01000025.1"/>
</dbReference>
<dbReference type="InterPro" id="IPR001647">
    <property type="entry name" value="HTH_TetR"/>
</dbReference>
<feature type="domain" description="HTH tetR-type" evidence="6">
    <location>
        <begin position="19"/>
        <end position="79"/>
    </location>
</feature>
<dbReference type="InterPro" id="IPR050109">
    <property type="entry name" value="HTH-type_TetR-like_transc_reg"/>
</dbReference>
<keyword evidence="8" id="KW-1185">Reference proteome</keyword>
<reference evidence="7" key="2">
    <citation type="submission" date="2020-09" db="EMBL/GenBank/DDBJ databases">
        <authorList>
            <person name="Sun Q."/>
            <person name="Ohkuma M."/>
        </authorList>
    </citation>
    <scope>NUCLEOTIDE SEQUENCE</scope>
    <source>
        <strain evidence="7">JCM 4646</strain>
    </source>
</reference>
<keyword evidence="1" id="KW-0805">Transcription regulation</keyword>
<dbReference type="Gene3D" id="1.10.357.10">
    <property type="entry name" value="Tetracycline Repressor, domain 2"/>
    <property type="match status" value="1"/>
</dbReference>
<name>A0A919FZJ4_9ACTN</name>
<dbReference type="Gene3D" id="1.10.10.60">
    <property type="entry name" value="Homeodomain-like"/>
    <property type="match status" value="1"/>
</dbReference>
<dbReference type="InterPro" id="IPR011075">
    <property type="entry name" value="TetR_C"/>
</dbReference>
<protein>
    <submittedName>
        <fullName evidence="7">Transcriptional regulator</fullName>
    </submittedName>
</protein>
<evidence type="ECO:0000256" key="1">
    <source>
        <dbReference type="ARBA" id="ARBA00023015"/>
    </source>
</evidence>
<evidence type="ECO:0000259" key="6">
    <source>
        <dbReference type="PROSITE" id="PS50977"/>
    </source>
</evidence>
<dbReference type="SUPFAM" id="SSF48498">
    <property type="entry name" value="Tetracyclin repressor-like, C-terminal domain"/>
    <property type="match status" value="1"/>
</dbReference>
<dbReference type="SUPFAM" id="SSF46689">
    <property type="entry name" value="Homeodomain-like"/>
    <property type="match status" value="1"/>
</dbReference>
<evidence type="ECO:0000256" key="3">
    <source>
        <dbReference type="ARBA" id="ARBA00023163"/>
    </source>
</evidence>
<gene>
    <name evidence="7" type="ORF">GCM10018781_43890</name>
</gene>
<evidence type="ECO:0000313" key="8">
    <source>
        <dbReference type="Proteomes" id="UP000617734"/>
    </source>
</evidence>
<dbReference type="PANTHER" id="PTHR30055">
    <property type="entry name" value="HTH-TYPE TRANSCRIPTIONAL REGULATOR RUTR"/>
    <property type="match status" value="1"/>
</dbReference>
<sequence length="207" mass="22390">MSHAPEGKPGTVRPGGRTARTRTDVLAATRAELTDTGLARMTVEKVAARAGVAKTTVYARWRDISGLIVDLLSELTVRTVPVPDTGSLEEDLRQLARSLLELFRSTEDLVMFEAIFATALHDREAREALSAFYAFRLDASAALVDRAAARGEVPPGTDRLEVIRTLSSAFYYRRFISGEPVTERDADRAAAVAAHSARAGLLVVPPA</sequence>
<reference evidence="7" key="1">
    <citation type="journal article" date="2014" name="Int. J. Syst. Evol. Microbiol.">
        <title>Complete genome sequence of Corynebacterium casei LMG S-19264T (=DSM 44701T), isolated from a smear-ripened cheese.</title>
        <authorList>
            <consortium name="US DOE Joint Genome Institute (JGI-PGF)"/>
            <person name="Walter F."/>
            <person name="Albersmeier A."/>
            <person name="Kalinowski J."/>
            <person name="Ruckert C."/>
        </authorList>
    </citation>
    <scope>NUCLEOTIDE SEQUENCE</scope>
    <source>
        <strain evidence="7">JCM 4646</strain>
    </source>
</reference>
<dbReference type="GO" id="GO:0003700">
    <property type="term" value="F:DNA-binding transcription factor activity"/>
    <property type="evidence" value="ECO:0007669"/>
    <property type="project" value="TreeGrafter"/>
</dbReference>
<dbReference type="Pfam" id="PF16859">
    <property type="entry name" value="TetR_C_11"/>
    <property type="match status" value="1"/>
</dbReference>